<evidence type="ECO:0000256" key="9">
    <source>
        <dbReference type="ARBA" id="ARBA00025772"/>
    </source>
</evidence>
<gene>
    <name evidence="13" type="ORF">AB5S05_06195</name>
</gene>
<dbReference type="InterPro" id="IPR012902">
    <property type="entry name" value="N_methyl_site"/>
</dbReference>
<keyword evidence="7 11" id="KW-1133">Transmembrane helix</keyword>
<evidence type="ECO:0000313" key="13">
    <source>
        <dbReference type="EMBL" id="MEX6501650.1"/>
    </source>
</evidence>
<evidence type="ECO:0000256" key="5">
    <source>
        <dbReference type="ARBA" id="ARBA00022519"/>
    </source>
</evidence>
<keyword evidence="5" id="KW-0997">Cell inner membrane</keyword>
<evidence type="ECO:0000256" key="1">
    <source>
        <dbReference type="ARBA" id="ARBA00004377"/>
    </source>
</evidence>
<name>A0ABV3YSW2_9PSED</name>
<evidence type="ECO:0000256" key="6">
    <source>
        <dbReference type="ARBA" id="ARBA00022692"/>
    </source>
</evidence>
<keyword evidence="4" id="KW-0488">Methylation</keyword>
<dbReference type="Proteomes" id="UP001560296">
    <property type="component" value="Unassembled WGS sequence"/>
</dbReference>
<feature type="transmembrane region" description="Helical" evidence="11">
    <location>
        <begin position="25"/>
        <end position="45"/>
    </location>
</feature>
<organism evidence="13 14">
    <name type="scientific">Pseudomonas zhanjiangensis</name>
    <dbReference type="NCBI Taxonomy" id="3239015"/>
    <lineage>
        <taxon>Bacteria</taxon>
        <taxon>Pseudomonadati</taxon>
        <taxon>Pseudomonadota</taxon>
        <taxon>Gammaproteobacteria</taxon>
        <taxon>Pseudomonadales</taxon>
        <taxon>Pseudomonadaceae</taxon>
        <taxon>Pseudomonas</taxon>
    </lineage>
</organism>
<keyword evidence="8 11" id="KW-0472">Membrane</keyword>
<reference evidence="13 14" key="1">
    <citation type="submission" date="2024-07" db="EMBL/GenBank/DDBJ databases">
        <authorList>
            <person name="Li M."/>
        </authorList>
    </citation>
    <scope>NUCLEOTIDE SEQUENCE [LARGE SCALE GENOMIC DNA]</scope>
    <source>
        <strain evidence="13 14">25A3E</strain>
    </source>
</reference>
<evidence type="ECO:0000313" key="14">
    <source>
        <dbReference type="Proteomes" id="UP001560296"/>
    </source>
</evidence>
<dbReference type="InterPro" id="IPR045584">
    <property type="entry name" value="Pilin-like"/>
</dbReference>
<comment type="subcellular location">
    <subcellularLocation>
        <location evidence="1">Cell inner membrane</location>
        <topology evidence="1">Single-pass membrane protein</topology>
    </subcellularLocation>
</comment>
<dbReference type="InterPro" id="IPR022346">
    <property type="entry name" value="T2SS_GspH"/>
</dbReference>
<evidence type="ECO:0000256" key="10">
    <source>
        <dbReference type="ARBA" id="ARBA00030775"/>
    </source>
</evidence>
<sequence>MIGSVQEKVSQRSCNGTVMPAASQLGFTLVELMIALAVFAALLAVTMPSYNDMTLGSKLRSQANELVAGAVLARSEAIKRNAFVRMCVSADGASCIAGGWDQGWVVFHDADDDGVLDAGETVIMRHQMAASGFKIIGSVASMRFQPTGVGATPATLTVCRATPEVGGQERVVNITATGRASVSKTNNASC</sequence>
<protein>
    <recommendedName>
        <fullName evidence="2">Type II secretion system protein H</fullName>
    </recommendedName>
    <alternativeName>
        <fullName evidence="10">General secretion pathway protein H</fullName>
    </alternativeName>
</protein>
<dbReference type="RefSeq" id="WP_369286620.1">
    <property type="nucleotide sequence ID" value="NZ_JBFTEG010000003.1"/>
</dbReference>
<keyword evidence="14" id="KW-1185">Reference proteome</keyword>
<dbReference type="NCBIfam" id="TIGR02532">
    <property type="entry name" value="IV_pilin_GFxxxE"/>
    <property type="match status" value="1"/>
</dbReference>
<evidence type="ECO:0000256" key="11">
    <source>
        <dbReference type="SAM" id="Phobius"/>
    </source>
</evidence>
<accession>A0ABV3YSW2</accession>
<evidence type="ECO:0000256" key="4">
    <source>
        <dbReference type="ARBA" id="ARBA00022481"/>
    </source>
</evidence>
<keyword evidence="6 11" id="KW-0812">Transmembrane</keyword>
<proteinExistence type="inferred from homology"/>
<dbReference type="Pfam" id="PF07963">
    <property type="entry name" value="N_methyl"/>
    <property type="match status" value="1"/>
</dbReference>
<evidence type="ECO:0000256" key="8">
    <source>
        <dbReference type="ARBA" id="ARBA00023136"/>
    </source>
</evidence>
<comment type="caution">
    <text evidence="13">The sequence shown here is derived from an EMBL/GenBank/DDBJ whole genome shotgun (WGS) entry which is preliminary data.</text>
</comment>
<evidence type="ECO:0000256" key="2">
    <source>
        <dbReference type="ARBA" id="ARBA00021549"/>
    </source>
</evidence>
<comment type="similarity">
    <text evidence="9">Belongs to the GSP H family.</text>
</comment>
<dbReference type="EMBL" id="JBFTEG010000003">
    <property type="protein sequence ID" value="MEX6501650.1"/>
    <property type="molecule type" value="Genomic_DNA"/>
</dbReference>
<keyword evidence="3" id="KW-1003">Cell membrane</keyword>
<dbReference type="Pfam" id="PF12019">
    <property type="entry name" value="GspH"/>
    <property type="match status" value="1"/>
</dbReference>
<feature type="domain" description="General secretion pathway GspH" evidence="12">
    <location>
        <begin position="62"/>
        <end position="178"/>
    </location>
</feature>
<evidence type="ECO:0000256" key="3">
    <source>
        <dbReference type="ARBA" id="ARBA00022475"/>
    </source>
</evidence>
<dbReference type="Gene3D" id="3.55.40.10">
    <property type="entry name" value="minor pseudopilin epsh domain"/>
    <property type="match status" value="1"/>
</dbReference>
<dbReference type="SUPFAM" id="SSF54523">
    <property type="entry name" value="Pili subunits"/>
    <property type="match status" value="1"/>
</dbReference>
<evidence type="ECO:0000256" key="7">
    <source>
        <dbReference type="ARBA" id="ARBA00022989"/>
    </source>
</evidence>
<evidence type="ECO:0000259" key="12">
    <source>
        <dbReference type="Pfam" id="PF12019"/>
    </source>
</evidence>